<evidence type="ECO:0000259" key="2">
    <source>
        <dbReference type="PROSITE" id="PS50975"/>
    </source>
</evidence>
<feature type="domain" description="ATP-grasp" evidence="2">
    <location>
        <begin position="97"/>
        <end position="284"/>
    </location>
</feature>
<dbReference type="SUPFAM" id="SSF56059">
    <property type="entry name" value="Glutathione synthetase ATP-binding domain-like"/>
    <property type="match status" value="1"/>
</dbReference>
<evidence type="ECO:0000256" key="1">
    <source>
        <dbReference type="PROSITE-ProRule" id="PRU00409"/>
    </source>
</evidence>
<dbReference type="Gene3D" id="3.30.470.20">
    <property type="entry name" value="ATP-grasp fold, B domain"/>
    <property type="match status" value="1"/>
</dbReference>
<dbReference type="InterPro" id="IPR011761">
    <property type="entry name" value="ATP-grasp"/>
</dbReference>
<dbReference type="Proteomes" id="UP001501752">
    <property type="component" value="Unassembled WGS sequence"/>
</dbReference>
<gene>
    <name evidence="3" type="ORF">GCM10023235_57690</name>
</gene>
<dbReference type="PANTHER" id="PTHR39217:SF1">
    <property type="entry name" value="GLUTATHIONE SYNTHETASE"/>
    <property type="match status" value="1"/>
</dbReference>
<evidence type="ECO:0000313" key="3">
    <source>
        <dbReference type="EMBL" id="GAA4871228.1"/>
    </source>
</evidence>
<dbReference type="InterPro" id="IPR053191">
    <property type="entry name" value="DcsG_Biosynth_Enzyme"/>
</dbReference>
<dbReference type="PROSITE" id="PS50975">
    <property type="entry name" value="ATP_GRASP"/>
    <property type="match status" value="1"/>
</dbReference>
<reference evidence="4" key="1">
    <citation type="journal article" date="2019" name="Int. J. Syst. Evol. Microbiol.">
        <title>The Global Catalogue of Microorganisms (GCM) 10K type strain sequencing project: providing services to taxonomists for standard genome sequencing and annotation.</title>
        <authorList>
            <consortium name="The Broad Institute Genomics Platform"/>
            <consortium name="The Broad Institute Genome Sequencing Center for Infectious Disease"/>
            <person name="Wu L."/>
            <person name="Ma J."/>
        </authorList>
    </citation>
    <scope>NUCLEOTIDE SEQUENCE [LARGE SCALE GENOMIC DNA]</scope>
    <source>
        <strain evidence="4">JCM 13006</strain>
    </source>
</reference>
<protein>
    <recommendedName>
        <fullName evidence="2">ATP-grasp domain-containing protein</fullName>
    </recommendedName>
</protein>
<name>A0ABP9EFS7_9ACTN</name>
<keyword evidence="1" id="KW-0547">Nucleotide-binding</keyword>
<keyword evidence="4" id="KW-1185">Reference proteome</keyword>
<comment type="caution">
    <text evidence="3">The sequence shown here is derived from an EMBL/GenBank/DDBJ whole genome shotgun (WGS) entry which is preliminary data.</text>
</comment>
<dbReference type="PANTHER" id="PTHR39217">
    <property type="match status" value="1"/>
</dbReference>
<dbReference type="EMBL" id="BAABIS010000001">
    <property type="protein sequence ID" value="GAA4871228.1"/>
    <property type="molecule type" value="Genomic_DNA"/>
</dbReference>
<accession>A0ABP9EFS7</accession>
<sequence length="286" mass="30949">MTSSTPPVAYVTSGLIEDPELSAVLAAFERLGVPAEAVDWRDGSVDWGRFALVVVRSPWDYILDRPAFLAWAEKVAAVTRLANPAPVLERNTDKTYLRTLAEAGVPVVPTAWAAPGDELDGEAGGGFAPWPELVVKPTVSSGARDTVRTTDRAEALAHVRTLTAAGRTAMVQPYLPMVEREGETSLLFLGGRFSHAIRRRPMLSGEVGFEDAVREPDADQLAVAERVLAAVPERAELLYARVDLVRTEDGSPVLIELELTEPRLFLTHLPDGPERLVRAVRAALAG</sequence>
<dbReference type="RefSeq" id="WP_345699799.1">
    <property type="nucleotide sequence ID" value="NZ_BAABIS010000001.1"/>
</dbReference>
<keyword evidence="1" id="KW-0067">ATP-binding</keyword>
<organism evidence="3 4">
    <name type="scientific">Kitasatospora terrestris</name>
    <dbReference type="NCBI Taxonomy" id="258051"/>
    <lineage>
        <taxon>Bacteria</taxon>
        <taxon>Bacillati</taxon>
        <taxon>Actinomycetota</taxon>
        <taxon>Actinomycetes</taxon>
        <taxon>Kitasatosporales</taxon>
        <taxon>Streptomycetaceae</taxon>
        <taxon>Kitasatospora</taxon>
    </lineage>
</organism>
<evidence type="ECO:0000313" key="4">
    <source>
        <dbReference type="Proteomes" id="UP001501752"/>
    </source>
</evidence>
<proteinExistence type="predicted"/>